<name>A0A8B8ZLG1_PHODC</name>
<protein>
    <submittedName>
        <fullName evidence="2">ACT domain-containing protein ACR12-like</fullName>
    </submittedName>
</protein>
<organism evidence="1 2">
    <name type="scientific">Phoenix dactylifera</name>
    <name type="common">Date palm</name>
    <dbReference type="NCBI Taxonomy" id="42345"/>
    <lineage>
        <taxon>Eukaryota</taxon>
        <taxon>Viridiplantae</taxon>
        <taxon>Streptophyta</taxon>
        <taxon>Embryophyta</taxon>
        <taxon>Tracheophyta</taxon>
        <taxon>Spermatophyta</taxon>
        <taxon>Magnoliopsida</taxon>
        <taxon>Liliopsida</taxon>
        <taxon>Arecaceae</taxon>
        <taxon>Coryphoideae</taxon>
        <taxon>Phoeniceae</taxon>
        <taxon>Phoenix</taxon>
    </lineage>
</organism>
<dbReference type="Proteomes" id="UP000228380">
    <property type="component" value="Unplaced"/>
</dbReference>
<dbReference type="AlphaFoldDB" id="A0A8B8ZLG1"/>
<keyword evidence="1" id="KW-1185">Reference proteome</keyword>
<proteinExistence type="predicted"/>
<dbReference type="RefSeq" id="XP_038972479.1">
    <property type="nucleotide sequence ID" value="XM_039116551.1"/>
</dbReference>
<evidence type="ECO:0000313" key="2">
    <source>
        <dbReference type="RefSeq" id="XP_038972479.1"/>
    </source>
</evidence>
<evidence type="ECO:0000313" key="1">
    <source>
        <dbReference type="Proteomes" id="UP000228380"/>
    </source>
</evidence>
<reference evidence="2" key="1">
    <citation type="submission" date="2025-08" db="UniProtKB">
        <authorList>
            <consortium name="RefSeq"/>
        </authorList>
    </citation>
    <scope>IDENTIFICATION</scope>
    <source>
        <tissue evidence="2">Young leaves</tissue>
    </source>
</reference>
<dbReference type="OrthoDB" id="10435737at2759"/>
<sequence length="154" mass="17374">MDGGTNVCIAALTVSLQAWELGMDSDVLLFLMDQESCPEETIVQLNFGDHLWTLVELLEALGRLGWDVLKGTVTTEEASSLQTKVLITQPNHFNQQLQGHKVEDYDVLEEAGLVIYNCLLKDHPEFIHITEKLDLGENFSVRYSKLCRPAEVHF</sequence>
<gene>
    <name evidence="2" type="primary">LOC120104788</name>
</gene>
<accession>A0A8B8ZLG1</accession>
<dbReference type="KEGG" id="pda:120104788"/>
<dbReference type="GeneID" id="120104788"/>